<keyword evidence="14" id="KW-0460">Magnesium</keyword>
<evidence type="ECO:0000256" key="1">
    <source>
        <dbReference type="ARBA" id="ARBA00004166"/>
    </source>
</evidence>
<dbReference type="PROSITE" id="PS01047">
    <property type="entry name" value="HMA_1"/>
    <property type="match status" value="5"/>
</dbReference>
<dbReference type="InterPro" id="IPR001757">
    <property type="entry name" value="P_typ_ATPase"/>
</dbReference>
<evidence type="ECO:0000256" key="8">
    <source>
        <dbReference type="ARBA" id="ARBA00022723"/>
    </source>
</evidence>
<feature type="transmembrane region" description="Helical" evidence="25">
    <location>
        <begin position="662"/>
        <end position="684"/>
    </location>
</feature>
<dbReference type="InterPro" id="IPR036163">
    <property type="entry name" value="HMA_dom_sf"/>
</dbReference>
<dbReference type="SFLD" id="SFLDF00027">
    <property type="entry name" value="p-type_atpase"/>
    <property type="match status" value="1"/>
</dbReference>
<dbReference type="GO" id="GO:0005802">
    <property type="term" value="C:trans-Golgi network"/>
    <property type="evidence" value="ECO:0007669"/>
    <property type="project" value="TreeGrafter"/>
</dbReference>
<dbReference type="FunFam" id="3.30.70.100:FF:000001">
    <property type="entry name" value="ATPase copper transporting beta"/>
    <property type="match status" value="5"/>
</dbReference>
<accession>A0A8C3Y0I5</accession>
<feature type="domain" description="HMA" evidence="27">
    <location>
        <begin position="122"/>
        <end position="188"/>
    </location>
</feature>
<dbReference type="Gene3D" id="3.40.50.1000">
    <property type="entry name" value="HAD superfamily/HAD-like"/>
    <property type="match status" value="1"/>
</dbReference>
<evidence type="ECO:0000256" key="6">
    <source>
        <dbReference type="ARBA" id="ARBA00022553"/>
    </source>
</evidence>
<dbReference type="NCBIfam" id="TIGR01494">
    <property type="entry name" value="ATPase_P-type"/>
    <property type="match status" value="2"/>
</dbReference>
<keyword evidence="18" id="KW-0333">Golgi apparatus</keyword>
<evidence type="ECO:0000256" key="17">
    <source>
        <dbReference type="ARBA" id="ARBA00023008"/>
    </source>
</evidence>
<dbReference type="CDD" id="cd02094">
    <property type="entry name" value="P-type_ATPase_Cu-like"/>
    <property type="match status" value="1"/>
</dbReference>
<dbReference type="FunFam" id="2.70.150.10:FF:000002">
    <property type="entry name" value="Copper-transporting ATPase 1, putative"/>
    <property type="match status" value="1"/>
</dbReference>
<evidence type="ECO:0000313" key="28">
    <source>
        <dbReference type="Ensembl" id="ENSCUSP00005008345.1"/>
    </source>
</evidence>
<feature type="transmembrane region" description="Helical" evidence="25">
    <location>
        <begin position="892"/>
        <end position="915"/>
    </location>
</feature>
<evidence type="ECO:0000256" key="13">
    <source>
        <dbReference type="ARBA" id="ARBA00022840"/>
    </source>
</evidence>
<keyword evidence="16 25" id="KW-1133">Transmembrane helix</keyword>
<evidence type="ECO:0000256" key="22">
    <source>
        <dbReference type="ARBA" id="ARBA00065683"/>
    </source>
</evidence>
<keyword evidence="12" id="KW-0187">Copper transport</keyword>
<feature type="compositionally biased region" description="Basic and acidic residues" evidence="26">
    <location>
        <begin position="1356"/>
        <end position="1365"/>
    </location>
</feature>
<keyword evidence="8 25" id="KW-0479">Metal-binding</keyword>
<comment type="similarity">
    <text evidence="3 25">Belongs to the cation transport ATPase (P-type) (TC 3.A.3) family. Type IB subfamily.</text>
</comment>
<dbReference type="SUPFAM" id="SSF81653">
    <property type="entry name" value="Calcium ATPase, transduction domain A"/>
    <property type="match status" value="1"/>
</dbReference>
<dbReference type="Ensembl" id="ENSCUST00005008695.1">
    <property type="protein sequence ID" value="ENSCUSP00005008345.1"/>
    <property type="gene ID" value="ENSCUSG00005004595.1"/>
</dbReference>
<dbReference type="SFLD" id="SFLDS00003">
    <property type="entry name" value="Haloacid_Dehalogenase"/>
    <property type="match status" value="1"/>
</dbReference>
<dbReference type="InterPro" id="IPR006122">
    <property type="entry name" value="HMA_Cu_ion-bd"/>
</dbReference>
<dbReference type="Pfam" id="PF00702">
    <property type="entry name" value="Hydrolase"/>
    <property type="match status" value="1"/>
</dbReference>
<feature type="domain" description="HMA" evidence="27">
    <location>
        <begin position="234"/>
        <end position="300"/>
    </location>
</feature>
<feature type="transmembrane region" description="Helical" evidence="25">
    <location>
        <begin position="696"/>
        <end position="722"/>
    </location>
</feature>
<feature type="transmembrane region" description="Helical" evidence="25">
    <location>
        <begin position="728"/>
        <end position="749"/>
    </location>
</feature>
<evidence type="ECO:0000313" key="29">
    <source>
        <dbReference type="Proteomes" id="UP000694563"/>
    </source>
</evidence>
<dbReference type="FunFam" id="3.40.50.1000:FF:000144">
    <property type="entry name" value="copper-transporting ATPase 1 isoform X2"/>
    <property type="match status" value="1"/>
</dbReference>
<dbReference type="SUPFAM" id="SSF55008">
    <property type="entry name" value="HMA, heavy metal-associated domain"/>
    <property type="match status" value="6"/>
</dbReference>
<proteinExistence type="inferred from homology"/>
<evidence type="ECO:0000259" key="27">
    <source>
        <dbReference type="PROSITE" id="PS50846"/>
    </source>
</evidence>
<dbReference type="GO" id="GO:0016887">
    <property type="term" value="F:ATP hydrolysis activity"/>
    <property type="evidence" value="ECO:0007669"/>
    <property type="project" value="InterPro"/>
</dbReference>
<evidence type="ECO:0000256" key="11">
    <source>
        <dbReference type="ARBA" id="ARBA00022753"/>
    </source>
</evidence>
<dbReference type="PANTHER" id="PTHR43520">
    <property type="entry name" value="ATP7, ISOFORM B"/>
    <property type="match status" value="1"/>
</dbReference>
<dbReference type="InterPro" id="IPR023299">
    <property type="entry name" value="ATPase_P-typ_cyto_dom_N"/>
</dbReference>
<keyword evidence="7 25" id="KW-0812">Transmembrane</keyword>
<sequence>DRNIESLKPTMKHNFAFDNMGYEESSETVTSPPSQEHTVVVNIVGMTCQSCVQSIEGRISKVKGVLRIKISLEQNNAIIKYLQSEINPEQICQEILGMGFDANVAEEKSTTATVNLPSLKEAVVKLRVEGMTCQSCVTNIEGKIRKMHGVAKIKVSLDNQEAIIAYHPYIIQPDDLKRHISDMGYDCTIKSKSAPLKLGALDLQRLQNANSRETPASLESDGLDPLVTKLGSTATVTLQIEGMHCKSCVRNIEGNMSDLPGVKSIKVSLEHKCAVVEYSPDLITLSALQQAIEALPPGNFKVSLLNGSEANKAASPSGAFTCNVIRQPPQGTTHMAVIKIGGMTCNSCVQTIEGAVSQRQGVRGVAVSLAGSTGTIHYDPAVTTGEELRAAIEDMGFDASVLTGNSDFSSVGSEPRWVIKGAVQPQAPEPPRQGHASDALPDSSHPGGSNQLSGATEEKCVLQITGMTCASCVSTIERNLQKEDGIVSVLVALMAGKADIKYKPDLIQPLEIAQLIQNLGFEATIMENNAETEGQVELLITGMTCASCVHNIESKLMRTNGIFSASVALATSKAHIQFDPEIIGPRDIIKVIKEIGFHASVAKRTPNAHNLDHKKEIQWRKSFLYSLVFGIPVVVIMIYMQIPSGDDHGSKVLEQNIIPGLSILNLLFFILCTFVQFLGGWYFYVQAYKSLRHKTANMDVLIVLATTIAYLYSCVILLVAIIEKAEKSPVTFFDTPPMLFVFIALGRWLEHIAKGKTSEALAKLMSLQATEATVVTLGPGHSIVKEEQVPVELVQRGDIIKVVPGGKFPVDGKVIDGSSMADESLITGEPMPVIKKPGSTVIAGSINAHGSLLVSATHVGNDTTLAQIVKLVEEAQMSKAPIQQLADKFSGYFVPFIIIISTVTLIVWITIGFVNFDIIKKYFPNQSKNISKAEIILRFAFQTSITVLSIACPCSLGLATPTAVMVGTGVAAQNGILIKGGKPLEMAHQIKTVMFDKTGTITYGVPKVTRVLLMGDTAVLPLKKVLAIVGTAEASSEHPLGMAVTKYCKEELSTESLGYCTDFQAVPGCGISCKVEGVEAILGTAEEGPSASQKYSVLIGNREWMRRNGLNITNDVNDAMTNHEMKGQTAILVAIDGVLCGMIAIADTVKQEAALAVHTLQSMGIDVVLLTGDNRKTAKAIATQVGIRKVFAEVLPSHKVAKVQELQNGKKKVAMVGDGVNDSPALARADVGIAIGTGTDVAIEAADVVLIRNDLLDVVASIHLSKRTVQRIRINLILALIYNMLGIPIAAGVFMPVGLVLQPWMGSAAMAASSVSVLLSSLQLKCYKKPDTESYEAQAQGRMKPLTPSQISVHVGMDDKRRDSSKPSPWDQTSQVSLSSLASDKLPRRNGFIEEERAKWSSLLNGADEEQYI</sequence>
<feature type="transmembrane region" description="Helical" evidence="25">
    <location>
        <begin position="1274"/>
        <end position="1295"/>
    </location>
</feature>
<dbReference type="PROSITE" id="PS00154">
    <property type="entry name" value="ATPASE_E1_E2"/>
    <property type="match status" value="1"/>
</dbReference>
<organism evidence="28 29">
    <name type="scientific">Catharus ustulatus</name>
    <name type="common">Russet-backed thrush</name>
    <name type="synonym">Hylocichla ustulatus</name>
    <dbReference type="NCBI Taxonomy" id="91951"/>
    <lineage>
        <taxon>Eukaryota</taxon>
        <taxon>Metazoa</taxon>
        <taxon>Chordata</taxon>
        <taxon>Craniata</taxon>
        <taxon>Vertebrata</taxon>
        <taxon>Euteleostomi</taxon>
        <taxon>Archelosauria</taxon>
        <taxon>Archosauria</taxon>
        <taxon>Dinosauria</taxon>
        <taxon>Saurischia</taxon>
        <taxon>Theropoda</taxon>
        <taxon>Coelurosauria</taxon>
        <taxon>Aves</taxon>
        <taxon>Neognathae</taxon>
        <taxon>Neoaves</taxon>
        <taxon>Telluraves</taxon>
        <taxon>Australaves</taxon>
        <taxon>Passeriformes</taxon>
        <taxon>Turdidae</taxon>
        <taxon>Catharus</taxon>
    </lineage>
</organism>
<evidence type="ECO:0000256" key="18">
    <source>
        <dbReference type="ARBA" id="ARBA00023034"/>
    </source>
</evidence>
<keyword evidence="20 25" id="KW-0472">Membrane</keyword>
<keyword evidence="10 25" id="KW-0547">Nucleotide-binding</keyword>
<dbReference type="FunFam" id="3.40.50.1000:FF:000092">
    <property type="entry name" value="copper-transporting ATPase 1 isoform X2"/>
    <property type="match status" value="1"/>
</dbReference>
<comment type="subcellular location">
    <subcellularLocation>
        <location evidence="1">Golgi apparatus</location>
        <location evidence="1">trans-Golgi network membrane</location>
        <topology evidence="1">Multi-pass membrane protein</topology>
    </subcellularLocation>
    <subcellularLocation>
        <location evidence="2">Late endosome</location>
    </subcellularLocation>
    <subcellularLocation>
        <location evidence="25">Membrane</location>
    </subcellularLocation>
</comment>
<dbReference type="NCBIfam" id="TIGR01525">
    <property type="entry name" value="ATPase-IB_hvy"/>
    <property type="match status" value="1"/>
</dbReference>
<dbReference type="Gene3D" id="3.40.1110.10">
    <property type="entry name" value="Calcium-transporting ATPase, cytoplasmic domain N"/>
    <property type="match status" value="1"/>
</dbReference>
<feature type="domain" description="HMA" evidence="27">
    <location>
        <begin position="334"/>
        <end position="400"/>
    </location>
</feature>
<dbReference type="InterPro" id="IPR036412">
    <property type="entry name" value="HAD-like_sf"/>
</dbReference>
<evidence type="ECO:0000256" key="26">
    <source>
        <dbReference type="SAM" id="MobiDB-lite"/>
    </source>
</evidence>
<dbReference type="GO" id="GO:0005524">
    <property type="term" value="F:ATP binding"/>
    <property type="evidence" value="ECO:0007669"/>
    <property type="project" value="UniProtKB-UniRule"/>
</dbReference>
<dbReference type="GO" id="GO:0005507">
    <property type="term" value="F:copper ion binding"/>
    <property type="evidence" value="ECO:0007669"/>
    <property type="project" value="InterPro"/>
</dbReference>
<dbReference type="GO" id="GO:0015677">
    <property type="term" value="P:copper ion import"/>
    <property type="evidence" value="ECO:0007669"/>
    <property type="project" value="TreeGrafter"/>
</dbReference>
<evidence type="ECO:0000256" key="19">
    <source>
        <dbReference type="ARBA" id="ARBA00023065"/>
    </source>
</evidence>
<keyword evidence="6" id="KW-0597">Phosphoprotein</keyword>
<dbReference type="GO" id="GO:0005770">
    <property type="term" value="C:late endosome"/>
    <property type="evidence" value="ECO:0007669"/>
    <property type="project" value="UniProtKB-SubCell"/>
</dbReference>
<evidence type="ECO:0000256" key="12">
    <source>
        <dbReference type="ARBA" id="ARBA00022796"/>
    </source>
</evidence>
<dbReference type="CDD" id="cd00371">
    <property type="entry name" value="HMA"/>
    <property type="match status" value="6"/>
</dbReference>
<feature type="domain" description="HMA" evidence="27">
    <location>
        <begin position="458"/>
        <end position="524"/>
    </location>
</feature>
<dbReference type="GO" id="GO:0043682">
    <property type="term" value="F:P-type divalent copper transporter activity"/>
    <property type="evidence" value="ECO:0007669"/>
    <property type="project" value="TreeGrafter"/>
</dbReference>
<evidence type="ECO:0000256" key="5">
    <source>
        <dbReference type="ARBA" id="ARBA00022448"/>
    </source>
</evidence>
<comment type="catalytic activity">
    <reaction evidence="21">
        <text>Cu(+)(in) + ATP + H2O = Cu(+)(out) + ADP + phosphate + H(+)</text>
        <dbReference type="Rhea" id="RHEA:25792"/>
        <dbReference type="ChEBI" id="CHEBI:15377"/>
        <dbReference type="ChEBI" id="CHEBI:15378"/>
        <dbReference type="ChEBI" id="CHEBI:30616"/>
        <dbReference type="ChEBI" id="CHEBI:43474"/>
        <dbReference type="ChEBI" id="CHEBI:49552"/>
        <dbReference type="ChEBI" id="CHEBI:456216"/>
        <dbReference type="EC" id="7.2.2.8"/>
    </reaction>
</comment>
<dbReference type="InterPro" id="IPR017969">
    <property type="entry name" value="Heavy-metal-associated_CS"/>
</dbReference>
<dbReference type="InterPro" id="IPR059000">
    <property type="entry name" value="ATPase_P-type_domA"/>
</dbReference>
<evidence type="ECO:0000256" key="7">
    <source>
        <dbReference type="ARBA" id="ARBA00022692"/>
    </source>
</evidence>
<feature type="transmembrane region" description="Helical" evidence="25">
    <location>
        <begin position="1301"/>
        <end position="1319"/>
    </location>
</feature>
<keyword evidence="5" id="KW-0813">Transport</keyword>
<evidence type="ECO:0000256" key="21">
    <source>
        <dbReference type="ARBA" id="ARBA00049289"/>
    </source>
</evidence>
<keyword evidence="29" id="KW-1185">Reference proteome</keyword>
<dbReference type="PRINTS" id="PR00119">
    <property type="entry name" value="CATATPASE"/>
</dbReference>
<dbReference type="GO" id="GO:0055070">
    <property type="term" value="P:copper ion homeostasis"/>
    <property type="evidence" value="ECO:0007669"/>
    <property type="project" value="TreeGrafter"/>
</dbReference>
<name>A0A8C3Y0I5_CATUS</name>
<keyword evidence="15" id="KW-1278">Translocase</keyword>
<dbReference type="InterPro" id="IPR023298">
    <property type="entry name" value="ATPase_P-typ_TM_dom_sf"/>
</dbReference>
<keyword evidence="17" id="KW-0186">Copper</keyword>
<dbReference type="Pfam" id="PF00403">
    <property type="entry name" value="HMA"/>
    <property type="match status" value="6"/>
</dbReference>
<dbReference type="PANTHER" id="PTHR43520:SF29">
    <property type="entry name" value="COPPER-TRANSPORTING ATPASE 1"/>
    <property type="match status" value="1"/>
</dbReference>
<dbReference type="SUPFAM" id="SSF81665">
    <property type="entry name" value="Calcium ATPase, transmembrane domain M"/>
    <property type="match status" value="1"/>
</dbReference>
<dbReference type="GO" id="GO:0005886">
    <property type="term" value="C:plasma membrane"/>
    <property type="evidence" value="ECO:0007669"/>
    <property type="project" value="TreeGrafter"/>
</dbReference>
<dbReference type="InterPro" id="IPR023214">
    <property type="entry name" value="HAD_sf"/>
</dbReference>
<keyword evidence="9" id="KW-0677">Repeat</keyword>
<feature type="transmembrane region" description="Helical" evidence="25">
    <location>
        <begin position="623"/>
        <end position="642"/>
    </location>
</feature>
<dbReference type="InterPro" id="IPR006121">
    <property type="entry name" value="HMA_dom"/>
</dbReference>
<dbReference type="EC" id="7.2.2.8" evidence="4"/>
<dbReference type="GO" id="GO:0140581">
    <property type="term" value="F:P-type monovalent copper transporter activity"/>
    <property type="evidence" value="ECO:0007669"/>
    <property type="project" value="UniProtKB-EC"/>
</dbReference>
<protein>
    <recommendedName>
        <fullName evidence="23">Copper-transporting ATPase 2</fullName>
        <ecNumber evidence="4">7.2.2.8</ecNumber>
    </recommendedName>
    <alternativeName>
        <fullName evidence="24">Copper pump 2</fullName>
    </alternativeName>
</protein>
<keyword evidence="13 25" id="KW-0067">ATP-binding</keyword>
<dbReference type="PROSITE" id="PS50846">
    <property type="entry name" value="HMA_2"/>
    <property type="match status" value="6"/>
</dbReference>
<dbReference type="NCBIfam" id="TIGR00003">
    <property type="entry name" value="copper ion binding protein"/>
    <property type="match status" value="5"/>
</dbReference>
<dbReference type="Gene3D" id="2.70.150.10">
    <property type="entry name" value="Calcium-transporting ATPase, cytoplasmic transduction domain A"/>
    <property type="match status" value="1"/>
</dbReference>
<evidence type="ECO:0000256" key="2">
    <source>
        <dbReference type="ARBA" id="ARBA00004603"/>
    </source>
</evidence>
<evidence type="ECO:0000256" key="23">
    <source>
        <dbReference type="ARBA" id="ARBA00074947"/>
    </source>
</evidence>
<evidence type="ECO:0000256" key="14">
    <source>
        <dbReference type="ARBA" id="ARBA00022842"/>
    </source>
</evidence>
<evidence type="ECO:0000256" key="24">
    <source>
        <dbReference type="ARBA" id="ARBA00083608"/>
    </source>
</evidence>
<dbReference type="Pfam" id="PF00122">
    <property type="entry name" value="E1-E2_ATPase"/>
    <property type="match status" value="1"/>
</dbReference>
<reference evidence="28" key="1">
    <citation type="submission" date="2020-10" db="EMBL/GenBank/DDBJ databases">
        <title>Catharus ustulatus (Swainson's thrush) genome, bCatUst1, primary haplotype v2.</title>
        <authorList>
            <person name="Delmore K."/>
            <person name="Vafadar M."/>
            <person name="Formenti G."/>
            <person name="Chow W."/>
            <person name="Pelan S."/>
            <person name="Howe K."/>
            <person name="Rhie A."/>
            <person name="Mountcastle J."/>
            <person name="Haase B."/>
            <person name="Fedrigo O."/>
            <person name="Jarvis E.D."/>
        </authorList>
    </citation>
    <scope>NUCLEOTIDE SEQUENCE [LARGE SCALE GENOMIC DNA]</scope>
</reference>
<dbReference type="PRINTS" id="PR00942">
    <property type="entry name" value="CUATPASEI"/>
</dbReference>
<feature type="region of interest" description="Disordered" evidence="26">
    <location>
        <begin position="1354"/>
        <end position="1382"/>
    </location>
</feature>
<evidence type="ECO:0000256" key="15">
    <source>
        <dbReference type="ARBA" id="ARBA00022967"/>
    </source>
</evidence>
<reference evidence="28" key="2">
    <citation type="submission" date="2025-08" db="UniProtKB">
        <authorList>
            <consortium name="Ensembl"/>
        </authorList>
    </citation>
    <scope>IDENTIFICATION</scope>
</reference>
<dbReference type="InterPro" id="IPR008250">
    <property type="entry name" value="ATPase_P-typ_transduc_dom_A_sf"/>
</dbReference>
<feature type="domain" description="HMA" evidence="27">
    <location>
        <begin position="534"/>
        <end position="600"/>
    </location>
</feature>
<dbReference type="FunFam" id="3.40.1110.10:FF:000015">
    <property type="entry name" value="ATPase copper transporting beta"/>
    <property type="match status" value="1"/>
</dbReference>
<evidence type="ECO:0000256" key="9">
    <source>
        <dbReference type="ARBA" id="ARBA00022737"/>
    </source>
</evidence>
<evidence type="ECO:0000256" key="16">
    <source>
        <dbReference type="ARBA" id="ARBA00022989"/>
    </source>
</evidence>
<dbReference type="InterPro" id="IPR044492">
    <property type="entry name" value="P_typ_ATPase_HD_dom"/>
</dbReference>
<evidence type="ECO:0000256" key="25">
    <source>
        <dbReference type="RuleBase" id="RU362081"/>
    </source>
</evidence>
<evidence type="ECO:0000256" key="4">
    <source>
        <dbReference type="ARBA" id="ARBA00012517"/>
    </source>
</evidence>
<dbReference type="Gene3D" id="3.30.70.100">
    <property type="match status" value="6"/>
</dbReference>
<keyword evidence="11" id="KW-0967">Endosome</keyword>
<evidence type="ECO:0000256" key="20">
    <source>
        <dbReference type="ARBA" id="ARBA00023136"/>
    </source>
</evidence>
<dbReference type="Proteomes" id="UP000694563">
    <property type="component" value="Chromosome 2"/>
</dbReference>
<dbReference type="SUPFAM" id="SSF56784">
    <property type="entry name" value="HAD-like"/>
    <property type="match status" value="1"/>
</dbReference>
<dbReference type="FunFam" id="3.30.70.100:FF:000009">
    <property type="entry name" value="ATPase copper transporting beta"/>
    <property type="match status" value="1"/>
</dbReference>
<gene>
    <name evidence="28" type="primary">ATP7B</name>
</gene>
<feature type="transmembrane region" description="Helical" evidence="25">
    <location>
        <begin position="935"/>
        <end position="959"/>
    </location>
</feature>
<dbReference type="InterPro" id="IPR018303">
    <property type="entry name" value="ATPase_P-typ_P_site"/>
</dbReference>
<feature type="region of interest" description="Disordered" evidence="26">
    <location>
        <begin position="424"/>
        <end position="454"/>
    </location>
</feature>
<feature type="domain" description="HMA" evidence="27">
    <location>
        <begin position="37"/>
        <end position="103"/>
    </location>
</feature>
<dbReference type="SFLD" id="SFLDG00002">
    <property type="entry name" value="C1.7:_P-type_atpase_like"/>
    <property type="match status" value="1"/>
</dbReference>
<keyword evidence="19" id="KW-0406">Ion transport</keyword>
<dbReference type="InterPro" id="IPR027256">
    <property type="entry name" value="P-typ_ATPase_IB"/>
</dbReference>
<feature type="compositionally biased region" description="Polar residues" evidence="26">
    <location>
        <begin position="1366"/>
        <end position="1382"/>
    </location>
</feature>
<reference evidence="28" key="3">
    <citation type="submission" date="2025-09" db="UniProtKB">
        <authorList>
            <consortium name="Ensembl"/>
        </authorList>
    </citation>
    <scope>IDENTIFICATION</scope>
</reference>
<evidence type="ECO:0000256" key="3">
    <source>
        <dbReference type="ARBA" id="ARBA00006024"/>
    </source>
</evidence>
<evidence type="ECO:0000256" key="10">
    <source>
        <dbReference type="ARBA" id="ARBA00022741"/>
    </source>
</evidence>
<comment type="subunit">
    <text evidence="22">Monomer. Interacts with COMMD1/MURR1. Interacts with DCTN4, in a copper-dependent manner. Interacts with ATOX1. Interacts (via C-terminus) with ZBTB16/PLZF.</text>
</comment>